<dbReference type="RefSeq" id="WP_240172228.1">
    <property type="nucleotide sequence ID" value="NZ_CP092365.1"/>
</dbReference>
<dbReference type="Pfam" id="PF04480">
    <property type="entry name" value="DUF559"/>
    <property type="match status" value="1"/>
</dbReference>
<accession>A0ABY3U601</accession>
<dbReference type="Proteomes" id="UP001055200">
    <property type="component" value="Chromosome"/>
</dbReference>
<keyword evidence="2" id="KW-0540">Nuclease</keyword>
<evidence type="ECO:0000259" key="1">
    <source>
        <dbReference type="Pfam" id="PF04480"/>
    </source>
</evidence>
<sequence length="282" mass="30887">MSDRAWVAGSDGVVSRAALAAVGIGDAAIRQLVRGQTLRRLRPGWYAAPHADPAVCRAVALGGALTCISALDRHGVWVPDHAGQTLHLRLNAYRRRWVRGLAGIRPCACGPTPQAVDDLESAVIAVAGCLDGPELVAVLDSVLHQRKLSPQRLRELLAGHPRRVWRWLAAVDGSAESGTETLLRLYFRSRHIAFRTQVFIPGVGTVDFLVGTRLVVEADSRRHHAGDGIEADRERDLELHRLGFRPFRVSYQQVFHRFDRVAAALDAVLARGEHRGAAEIDV</sequence>
<reference evidence="2" key="1">
    <citation type="submission" date="2022-08" db="EMBL/GenBank/DDBJ databases">
        <title>Complete genome sequence of 14 non-tuberculosis mycobacteria type-strains.</title>
        <authorList>
            <person name="Igarashi Y."/>
            <person name="Osugi A."/>
            <person name="Mitarai S."/>
        </authorList>
    </citation>
    <scope>NUCLEOTIDE SEQUENCE</scope>
    <source>
        <strain evidence="2">DSM 45575</strain>
    </source>
</reference>
<evidence type="ECO:0000313" key="3">
    <source>
        <dbReference type="Proteomes" id="UP001055200"/>
    </source>
</evidence>
<keyword evidence="2" id="KW-0255">Endonuclease</keyword>
<keyword evidence="3" id="KW-1185">Reference proteome</keyword>
<evidence type="ECO:0000313" key="2">
    <source>
        <dbReference type="EMBL" id="ULN53986.1"/>
    </source>
</evidence>
<dbReference type="Gene3D" id="3.40.960.10">
    <property type="entry name" value="VSR Endonuclease"/>
    <property type="match status" value="1"/>
</dbReference>
<name>A0ABY3U601_9MYCO</name>
<gene>
    <name evidence="2" type="ORF">MIU77_06770</name>
</gene>
<dbReference type="InterPro" id="IPR007569">
    <property type="entry name" value="DUF559"/>
</dbReference>
<feature type="domain" description="DUF559" evidence="1">
    <location>
        <begin position="183"/>
        <end position="267"/>
    </location>
</feature>
<proteinExistence type="predicted"/>
<dbReference type="GO" id="GO:0004519">
    <property type="term" value="F:endonuclease activity"/>
    <property type="evidence" value="ECO:0007669"/>
    <property type="project" value="UniProtKB-KW"/>
</dbReference>
<organism evidence="2 3">
    <name type="scientific">Mycolicibacillus parakoreensis</name>
    <dbReference type="NCBI Taxonomy" id="1069221"/>
    <lineage>
        <taxon>Bacteria</taxon>
        <taxon>Bacillati</taxon>
        <taxon>Actinomycetota</taxon>
        <taxon>Actinomycetes</taxon>
        <taxon>Mycobacteriales</taxon>
        <taxon>Mycobacteriaceae</taxon>
        <taxon>Mycolicibacillus</taxon>
    </lineage>
</organism>
<dbReference type="EMBL" id="CP092365">
    <property type="protein sequence ID" value="ULN53986.1"/>
    <property type="molecule type" value="Genomic_DNA"/>
</dbReference>
<protein>
    <submittedName>
        <fullName evidence="2">Endonuclease domain-containing protein</fullName>
    </submittedName>
</protein>
<keyword evidence="2" id="KW-0378">Hydrolase</keyword>